<keyword evidence="10 16" id="KW-0862">Zinc</keyword>
<dbReference type="EMBL" id="JANCMU010000001">
    <property type="protein sequence ID" value="MDG4945549.1"/>
    <property type="molecule type" value="Genomic_DNA"/>
</dbReference>
<dbReference type="GO" id="GO:0005829">
    <property type="term" value="C:cytosol"/>
    <property type="evidence" value="ECO:0007669"/>
    <property type="project" value="TreeGrafter"/>
</dbReference>
<evidence type="ECO:0000256" key="3">
    <source>
        <dbReference type="ARBA" id="ARBA00008258"/>
    </source>
</evidence>
<dbReference type="InterPro" id="IPR014729">
    <property type="entry name" value="Rossmann-like_a/b/a_fold"/>
</dbReference>
<comment type="similarity">
    <text evidence="3 16">Belongs to the class-I aminoacyl-tRNA synthetase family. MetG type 1 subfamily.</text>
</comment>
<dbReference type="HAMAP" id="MF_00098">
    <property type="entry name" value="Met_tRNA_synth_type1"/>
    <property type="match status" value="1"/>
</dbReference>
<dbReference type="Proteomes" id="UP001152599">
    <property type="component" value="Unassembled WGS sequence"/>
</dbReference>
<dbReference type="SUPFAM" id="SSF47323">
    <property type="entry name" value="Anticodon-binding domain of a subclass of class I aminoacyl-tRNA synthetases"/>
    <property type="match status" value="1"/>
</dbReference>
<evidence type="ECO:0000256" key="6">
    <source>
        <dbReference type="ARBA" id="ARBA00022555"/>
    </source>
</evidence>
<feature type="binding site" evidence="16">
    <location>
        <position position="147"/>
    </location>
    <ligand>
        <name>Zn(2+)</name>
        <dbReference type="ChEBI" id="CHEBI:29105"/>
    </ligand>
</feature>
<dbReference type="PROSITE" id="PS50886">
    <property type="entry name" value="TRBD"/>
    <property type="match status" value="1"/>
</dbReference>
<evidence type="ECO:0000256" key="16">
    <source>
        <dbReference type="HAMAP-Rule" id="MF_00098"/>
    </source>
</evidence>
<dbReference type="Gene3D" id="2.20.28.20">
    <property type="entry name" value="Methionyl-tRNA synthetase, Zn-domain"/>
    <property type="match status" value="1"/>
</dbReference>
<feature type="binding site" evidence="16">
    <location>
        <position position="160"/>
    </location>
    <ligand>
        <name>Zn(2+)</name>
        <dbReference type="ChEBI" id="CHEBI:29105"/>
    </ligand>
</feature>
<dbReference type="GO" id="GO:0046872">
    <property type="term" value="F:metal ion binding"/>
    <property type="evidence" value="ECO:0007669"/>
    <property type="project" value="UniProtKB-KW"/>
</dbReference>
<evidence type="ECO:0000256" key="12">
    <source>
        <dbReference type="ARBA" id="ARBA00022884"/>
    </source>
</evidence>
<comment type="subunit">
    <text evidence="4 16">Homodimer.</text>
</comment>
<dbReference type="NCBIfam" id="TIGR00398">
    <property type="entry name" value="metG"/>
    <property type="match status" value="1"/>
</dbReference>
<dbReference type="InterPro" id="IPR002547">
    <property type="entry name" value="tRNA-bd_dom"/>
</dbReference>
<accession>A0A9X4N2I4</accession>
<dbReference type="SUPFAM" id="SSF52374">
    <property type="entry name" value="Nucleotidylyl transferase"/>
    <property type="match status" value="1"/>
</dbReference>
<dbReference type="Gene3D" id="1.10.730.10">
    <property type="entry name" value="Isoleucyl-tRNA Synthetase, Domain 1"/>
    <property type="match status" value="1"/>
</dbReference>
<evidence type="ECO:0000256" key="1">
    <source>
        <dbReference type="ARBA" id="ARBA00003314"/>
    </source>
</evidence>
<feature type="domain" description="TRNA-binding" evidence="17">
    <location>
        <begin position="576"/>
        <end position="677"/>
    </location>
</feature>
<feature type="binding site" evidence="16">
    <location>
        <position position="157"/>
    </location>
    <ligand>
        <name>Zn(2+)</name>
        <dbReference type="ChEBI" id="CHEBI:29105"/>
    </ligand>
</feature>
<evidence type="ECO:0000256" key="7">
    <source>
        <dbReference type="ARBA" id="ARBA00022598"/>
    </source>
</evidence>
<keyword evidence="7 16" id="KW-0436">Ligase</keyword>
<dbReference type="Pfam" id="PF09334">
    <property type="entry name" value="tRNA-synt_1g"/>
    <property type="match status" value="1"/>
</dbReference>
<keyword evidence="5 16" id="KW-0963">Cytoplasm</keyword>
<dbReference type="InterPro" id="IPR014758">
    <property type="entry name" value="Met-tRNA_synth"/>
</dbReference>
<sequence length="677" mass="77018">MSKRYTVTSALPYANGPIHIGHLAGVYIPADIYVRYLRRKGKDVLFVGGSDEHGIPVTIRAKRENTTPQAIVDRYHDLIKNTFADLGISFDIYDRTSSQHHHKNAAEFFTHLYDKGVFQAEETEQYFDEEAGEFLADRYIVGECPNCGNANAYGDQCESCGSSLSPRELINPKSALSGNIPVLRKTKNWTLPLDQYEDFLRDWAVEGHKDDWKSNVLGQVKSWLDDGLKPRAMTRDLDWGVNVPLDEAAGKVLYVWFDAPIGYISATQKWAEENGKDWKPYWQDEETELIHFIGKDNIVFHCVIFPVMLKAHGDYILPKNVPANEFLNLENDKISTSRNHAVWAHEYVEEFPGKQDVLRYVLTSNMPENKDNNFTWKDFQTKNNSELVGILGNFLNRVMVLTNKYHDGVIPEGETTFEELKDLKEYPKRIGAYLEKFEFRNALSELMNLARLGNQFLQVQEPWKKIKTNPEEVPSIMRASLEISALLAQLAEPFMPQASAKMLRMLNLELKTWDELEESDSWVTTGQLLNKAELLFDKVEDDAIEFQLNKLNETKRQNKMTNPNAEPQKETCTFDDFQKIDLRVGTILEAKKVEKADKLLELKVDTGIDVRTIVSGIAESFTPEEVIGKKCTVLVNLAPRKIRGVESQGMLLFTDKTDGKLSFVNPEDDAANGAGIA</sequence>
<keyword evidence="14 16" id="KW-0030">Aminoacyl-tRNA synthetase</keyword>
<dbReference type="InterPro" id="IPR012340">
    <property type="entry name" value="NA-bd_OB-fold"/>
</dbReference>
<dbReference type="Pfam" id="PF19303">
    <property type="entry name" value="Anticodon_3"/>
    <property type="match status" value="1"/>
</dbReference>
<dbReference type="PANTHER" id="PTHR45765:SF1">
    <property type="entry name" value="METHIONINE--TRNA LIGASE, CYTOPLASMIC"/>
    <property type="match status" value="1"/>
</dbReference>
<dbReference type="InterPro" id="IPR023458">
    <property type="entry name" value="Met-tRNA_ligase_1"/>
</dbReference>
<keyword evidence="12 16" id="KW-0694">RNA-binding</keyword>
<evidence type="ECO:0000256" key="11">
    <source>
        <dbReference type="ARBA" id="ARBA00022840"/>
    </source>
</evidence>
<dbReference type="InterPro" id="IPR033911">
    <property type="entry name" value="MetRS_core"/>
</dbReference>
<dbReference type="CDD" id="cd00814">
    <property type="entry name" value="MetRS_core"/>
    <property type="match status" value="1"/>
</dbReference>
<dbReference type="GO" id="GO:0000049">
    <property type="term" value="F:tRNA binding"/>
    <property type="evidence" value="ECO:0007669"/>
    <property type="project" value="UniProtKB-UniRule"/>
</dbReference>
<dbReference type="NCBIfam" id="TIGR00399">
    <property type="entry name" value="metG_C_term"/>
    <property type="match status" value="1"/>
</dbReference>
<dbReference type="SUPFAM" id="SSF57770">
    <property type="entry name" value="Methionyl-tRNA synthetase (MetRS), Zn-domain"/>
    <property type="match status" value="1"/>
</dbReference>
<dbReference type="InterPro" id="IPR015413">
    <property type="entry name" value="Methionyl/Leucyl_tRNA_Synth"/>
</dbReference>
<comment type="cofactor">
    <cofactor evidence="16">
        <name>Zn(2+)</name>
        <dbReference type="ChEBI" id="CHEBI:29105"/>
    </cofactor>
    <text evidence="16">Binds 1 zinc ion per subunit.</text>
</comment>
<dbReference type="Pfam" id="PF01588">
    <property type="entry name" value="tRNA_bind"/>
    <property type="match status" value="1"/>
</dbReference>
<dbReference type="PRINTS" id="PR01041">
    <property type="entry name" value="TRNASYNTHMET"/>
</dbReference>
<dbReference type="InterPro" id="IPR009080">
    <property type="entry name" value="tRNAsynth_Ia_anticodon-bd"/>
</dbReference>
<dbReference type="InterPro" id="IPR029038">
    <property type="entry name" value="MetRS_Zn"/>
</dbReference>
<feature type="short sequence motif" description="'KMSKS' region" evidence="16">
    <location>
        <begin position="333"/>
        <end position="337"/>
    </location>
</feature>
<dbReference type="RefSeq" id="WP_304420135.1">
    <property type="nucleotide sequence ID" value="NZ_JANCMU010000001.1"/>
</dbReference>
<evidence type="ECO:0000256" key="2">
    <source>
        <dbReference type="ARBA" id="ARBA00004496"/>
    </source>
</evidence>
<keyword evidence="6 16" id="KW-0820">tRNA-binding</keyword>
<feature type="binding site" evidence="16">
    <location>
        <position position="336"/>
    </location>
    <ligand>
        <name>ATP</name>
        <dbReference type="ChEBI" id="CHEBI:30616"/>
    </ligand>
</feature>
<feature type="binding site" evidence="16">
    <location>
        <position position="144"/>
    </location>
    <ligand>
        <name>Zn(2+)</name>
        <dbReference type="ChEBI" id="CHEBI:29105"/>
    </ligand>
</feature>
<dbReference type="Gene3D" id="2.40.50.140">
    <property type="entry name" value="Nucleic acid-binding proteins"/>
    <property type="match status" value="1"/>
</dbReference>
<dbReference type="SUPFAM" id="SSF50249">
    <property type="entry name" value="Nucleic acid-binding proteins"/>
    <property type="match status" value="1"/>
</dbReference>
<dbReference type="GO" id="GO:0005524">
    <property type="term" value="F:ATP binding"/>
    <property type="evidence" value="ECO:0007669"/>
    <property type="project" value="UniProtKB-UniRule"/>
</dbReference>
<evidence type="ECO:0000256" key="8">
    <source>
        <dbReference type="ARBA" id="ARBA00022723"/>
    </source>
</evidence>
<dbReference type="PANTHER" id="PTHR45765">
    <property type="entry name" value="METHIONINE--TRNA LIGASE"/>
    <property type="match status" value="1"/>
</dbReference>
<dbReference type="CDD" id="cd07957">
    <property type="entry name" value="Anticodon_Ia_Met"/>
    <property type="match status" value="1"/>
</dbReference>
<evidence type="ECO:0000313" key="18">
    <source>
        <dbReference type="EMBL" id="MDG4945549.1"/>
    </source>
</evidence>
<comment type="catalytic activity">
    <reaction evidence="15 16">
        <text>tRNA(Met) + L-methionine + ATP = L-methionyl-tRNA(Met) + AMP + diphosphate</text>
        <dbReference type="Rhea" id="RHEA:13481"/>
        <dbReference type="Rhea" id="RHEA-COMP:9667"/>
        <dbReference type="Rhea" id="RHEA-COMP:9698"/>
        <dbReference type="ChEBI" id="CHEBI:30616"/>
        <dbReference type="ChEBI" id="CHEBI:33019"/>
        <dbReference type="ChEBI" id="CHEBI:57844"/>
        <dbReference type="ChEBI" id="CHEBI:78442"/>
        <dbReference type="ChEBI" id="CHEBI:78530"/>
        <dbReference type="ChEBI" id="CHEBI:456215"/>
        <dbReference type="EC" id="6.1.1.10"/>
    </reaction>
</comment>
<dbReference type="FunFam" id="2.20.28.20:FF:000001">
    <property type="entry name" value="Methionine--tRNA ligase"/>
    <property type="match status" value="1"/>
</dbReference>
<dbReference type="InterPro" id="IPR001412">
    <property type="entry name" value="aa-tRNA-synth_I_CS"/>
</dbReference>
<proteinExistence type="inferred from homology"/>
<keyword evidence="8 16" id="KW-0479">Metal-binding</keyword>
<dbReference type="InterPro" id="IPR004495">
    <property type="entry name" value="Met-tRNA-synth_bsu_C"/>
</dbReference>
<dbReference type="Gene3D" id="3.40.50.620">
    <property type="entry name" value="HUPs"/>
    <property type="match status" value="1"/>
</dbReference>
<evidence type="ECO:0000256" key="5">
    <source>
        <dbReference type="ARBA" id="ARBA00022490"/>
    </source>
</evidence>
<evidence type="ECO:0000256" key="4">
    <source>
        <dbReference type="ARBA" id="ARBA00011738"/>
    </source>
</evidence>
<dbReference type="NCBIfam" id="NF001100">
    <property type="entry name" value="PRK00133.1"/>
    <property type="match status" value="1"/>
</dbReference>
<evidence type="ECO:0000256" key="10">
    <source>
        <dbReference type="ARBA" id="ARBA00022833"/>
    </source>
</evidence>
<gene>
    <name evidence="16 18" type="primary">metG</name>
    <name evidence="18" type="ORF">NMK71_03910</name>
</gene>
<keyword evidence="13 16" id="KW-0648">Protein biosynthesis</keyword>
<dbReference type="CDD" id="cd02800">
    <property type="entry name" value="tRNA_bind_EcMetRS_like"/>
    <property type="match status" value="1"/>
</dbReference>
<dbReference type="PROSITE" id="PS00178">
    <property type="entry name" value="AA_TRNA_LIGASE_I"/>
    <property type="match status" value="1"/>
</dbReference>
<dbReference type="GO" id="GO:0004825">
    <property type="term" value="F:methionine-tRNA ligase activity"/>
    <property type="evidence" value="ECO:0007669"/>
    <property type="project" value="UniProtKB-UniRule"/>
</dbReference>
<organism evidence="18 19">
    <name type="scientific">Profundicola chukchiensis</name>
    <dbReference type="NCBI Taxonomy" id="2961959"/>
    <lineage>
        <taxon>Bacteria</taxon>
        <taxon>Pseudomonadati</taxon>
        <taxon>Bacteroidota</taxon>
        <taxon>Flavobacteriia</taxon>
        <taxon>Flavobacteriales</taxon>
        <taxon>Weeksellaceae</taxon>
        <taxon>Profundicola</taxon>
    </lineage>
</organism>
<dbReference type="GO" id="GO:0006431">
    <property type="term" value="P:methionyl-tRNA aminoacylation"/>
    <property type="evidence" value="ECO:0007669"/>
    <property type="project" value="UniProtKB-UniRule"/>
</dbReference>
<name>A0A9X4N2I4_9FLAO</name>
<dbReference type="InterPro" id="IPR041872">
    <property type="entry name" value="Anticodon_Met"/>
</dbReference>
<keyword evidence="19" id="KW-1185">Reference proteome</keyword>
<keyword evidence="9 16" id="KW-0547">Nucleotide-binding</keyword>
<evidence type="ECO:0000256" key="15">
    <source>
        <dbReference type="ARBA" id="ARBA00047364"/>
    </source>
</evidence>
<evidence type="ECO:0000259" key="17">
    <source>
        <dbReference type="PROSITE" id="PS50886"/>
    </source>
</evidence>
<dbReference type="EC" id="6.1.1.10" evidence="16"/>
<feature type="short sequence motif" description="'HIGH' region" evidence="16">
    <location>
        <begin position="12"/>
        <end position="22"/>
    </location>
</feature>
<reference evidence="18" key="1">
    <citation type="submission" date="2022-07" db="EMBL/GenBank/DDBJ databases">
        <title>Description and genome-wide analysis of Profundicola chukchiensis gen. nov., sp. nov., marine bacteria isolated from bottom sediments of the Chukchi Sea.</title>
        <authorList>
            <person name="Romanenko L."/>
            <person name="Otstavnykh N."/>
            <person name="Kurilenko V."/>
            <person name="Eremeev V."/>
            <person name="Velansky P."/>
            <person name="Mikhailov V."/>
            <person name="Isaeva M."/>
        </authorList>
    </citation>
    <scope>NUCLEOTIDE SEQUENCE</scope>
    <source>
        <strain evidence="18">KMM 9713</strain>
    </source>
</reference>
<evidence type="ECO:0000256" key="13">
    <source>
        <dbReference type="ARBA" id="ARBA00022917"/>
    </source>
</evidence>
<evidence type="ECO:0000256" key="14">
    <source>
        <dbReference type="ARBA" id="ARBA00023146"/>
    </source>
</evidence>
<protein>
    <recommendedName>
        <fullName evidence="16">Methionine--tRNA ligase</fullName>
        <ecNumber evidence="16">6.1.1.10</ecNumber>
    </recommendedName>
    <alternativeName>
        <fullName evidence="16">Methionyl-tRNA synthetase</fullName>
        <shortName evidence="16">MetRS</shortName>
    </alternativeName>
</protein>
<evidence type="ECO:0000256" key="9">
    <source>
        <dbReference type="ARBA" id="ARBA00022741"/>
    </source>
</evidence>
<comment type="function">
    <text evidence="1 16">Is required not only for elongation of protein synthesis but also for the initiation of all mRNA translation through initiator tRNA(fMet) aminoacylation.</text>
</comment>
<keyword evidence="11 16" id="KW-0067">ATP-binding</keyword>
<dbReference type="AlphaFoldDB" id="A0A9X4N2I4"/>
<dbReference type="FunFam" id="2.40.50.140:FF:000042">
    <property type="entry name" value="Methionine--tRNA ligase"/>
    <property type="match status" value="1"/>
</dbReference>
<evidence type="ECO:0000313" key="19">
    <source>
        <dbReference type="Proteomes" id="UP001152599"/>
    </source>
</evidence>
<comment type="subcellular location">
    <subcellularLocation>
        <location evidence="2 16">Cytoplasm</location>
    </subcellularLocation>
</comment>
<comment type="caution">
    <text evidence="18">The sequence shown here is derived from an EMBL/GenBank/DDBJ whole genome shotgun (WGS) entry which is preliminary data.</text>
</comment>